<name>A0A2N9X8Z5_9NEIS</name>
<dbReference type="RefSeq" id="WP_144340440.1">
    <property type="nucleotide sequence ID" value="NZ_MEIL01000017.1"/>
</dbReference>
<sequence length="196" mass="22069">MSTYLNLALAEDNSTANVAASEPTQVTWYACPLANNHVSYTTKPLDVHCQIAKHPPTDGDNLKKYSLENQNAPGLEQLQRLWYSAEFGRDGDLMKTPPAPKIGILLRQQMPKSEPSPKIKNNQSTVPAKIIIAPKPTPKQLVQRDIVSEQRALAAAQQQLRQAQKQGIAVQIQRWQQNVNDRQANIRVLRQELNRY</sequence>
<gene>
    <name evidence="2" type="ORF">BHC54_02245</name>
</gene>
<accession>A0A2N9X8Z5</accession>
<keyword evidence="1" id="KW-0175">Coiled coil</keyword>
<proteinExistence type="predicted"/>
<dbReference type="Proteomes" id="UP000230202">
    <property type="component" value="Unassembled WGS sequence"/>
</dbReference>
<comment type="caution">
    <text evidence="2">The sequence shown here is derived from an EMBL/GenBank/DDBJ whole genome shotgun (WGS) entry which is preliminary data.</text>
</comment>
<keyword evidence="3" id="KW-1185">Reference proteome</keyword>
<evidence type="ECO:0000313" key="2">
    <source>
        <dbReference type="EMBL" id="PIT41148.1"/>
    </source>
</evidence>
<evidence type="ECO:0000313" key="3">
    <source>
        <dbReference type="Proteomes" id="UP000230202"/>
    </source>
</evidence>
<reference evidence="2" key="1">
    <citation type="journal article" date="2017" name="MBio">
        <title>Type VI secretion-mediated competition in the bee gut microbiome.</title>
        <authorList>
            <person name="Steele M.I."/>
            <person name="Kwong W.K."/>
            <person name="Powell J.E."/>
            <person name="Whiteley M."/>
            <person name="Moran N.A."/>
        </authorList>
    </citation>
    <scope>NUCLEOTIDE SEQUENCE [LARGE SCALE GENOMIC DNA]</scope>
    <source>
        <strain evidence="2">WkB273</strain>
    </source>
</reference>
<organism evidence="2 3">
    <name type="scientific">Snodgrassella alvi</name>
    <dbReference type="NCBI Taxonomy" id="1196083"/>
    <lineage>
        <taxon>Bacteria</taxon>
        <taxon>Pseudomonadati</taxon>
        <taxon>Pseudomonadota</taxon>
        <taxon>Betaproteobacteria</taxon>
        <taxon>Neisseriales</taxon>
        <taxon>Neisseriaceae</taxon>
        <taxon>Snodgrassella</taxon>
    </lineage>
</organism>
<evidence type="ECO:0000256" key="1">
    <source>
        <dbReference type="SAM" id="Coils"/>
    </source>
</evidence>
<feature type="coiled-coil region" evidence="1">
    <location>
        <begin position="139"/>
        <end position="192"/>
    </location>
</feature>
<dbReference type="AlphaFoldDB" id="A0A2N9X8Z5"/>
<dbReference type="EMBL" id="MEIL01000017">
    <property type="protein sequence ID" value="PIT41148.1"/>
    <property type="molecule type" value="Genomic_DNA"/>
</dbReference>
<protein>
    <submittedName>
        <fullName evidence="2">Uncharacterized protein</fullName>
    </submittedName>
</protein>